<accession>A0AAD9Q064</accession>
<feature type="compositionally biased region" description="Polar residues" evidence="1">
    <location>
        <begin position="46"/>
        <end position="60"/>
    </location>
</feature>
<name>A0AAD9Q064_ACRCE</name>
<reference evidence="2" key="1">
    <citation type="journal article" date="2023" name="G3 (Bethesda)">
        <title>Whole genome assembly and annotation of the endangered Caribbean coral Acropora cervicornis.</title>
        <authorList>
            <person name="Selwyn J.D."/>
            <person name="Vollmer S.V."/>
        </authorList>
    </citation>
    <scope>NUCLEOTIDE SEQUENCE</scope>
    <source>
        <strain evidence="2">K2</strain>
    </source>
</reference>
<evidence type="ECO:0000256" key="1">
    <source>
        <dbReference type="SAM" id="MobiDB-lite"/>
    </source>
</evidence>
<gene>
    <name evidence="2" type="ORF">P5673_027084</name>
</gene>
<proteinExistence type="predicted"/>
<reference evidence="2" key="2">
    <citation type="journal article" date="2023" name="Science">
        <title>Genomic signatures of disease resistance in endangered staghorn corals.</title>
        <authorList>
            <person name="Vollmer S.V."/>
            <person name="Selwyn J.D."/>
            <person name="Despard B.A."/>
            <person name="Roesel C.L."/>
        </authorList>
    </citation>
    <scope>NUCLEOTIDE SEQUENCE</scope>
    <source>
        <strain evidence="2">K2</strain>
    </source>
</reference>
<dbReference type="Proteomes" id="UP001249851">
    <property type="component" value="Unassembled WGS sequence"/>
</dbReference>
<comment type="caution">
    <text evidence="2">The sequence shown here is derived from an EMBL/GenBank/DDBJ whole genome shotgun (WGS) entry which is preliminary data.</text>
</comment>
<dbReference type="AlphaFoldDB" id="A0AAD9Q064"/>
<feature type="region of interest" description="Disordered" evidence="1">
    <location>
        <begin position="42"/>
        <end position="61"/>
    </location>
</feature>
<evidence type="ECO:0000313" key="2">
    <source>
        <dbReference type="EMBL" id="KAK2552051.1"/>
    </source>
</evidence>
<organism evidence="2 3">
    <name type="scientific">Acropora cervicornis</name>
    <name type="common">Staghorn coral</name>
    <dbReference type="NCBI Taxonomy" id="6130"/>
    <lineage>
        <taxon>Eukaryota</taxon>
        <taxon>Metazoa</taxon>
        <taxon>Cnidaria</taxon>
        <taxon>Anthozoa</taxon>
        <taxon>Hexacorallia</taxon>
        <taxon>Scleractinia</taxon>
        <taxon>Astrocoeniina</taxon>
        <taxon>Acroporidae</taxon>
        <taxon>Acropora</taxon>
    </lineage>
</organism>
<evidence type="ECO:0000313" key="3">
    <source>
        <dbReference type="Proteomes" id="UP001249851"/>
    </source>
</evidence>
<sequence>MSNTLHRKILFQWERITHIQNFQTTTMIVEGIAMTEINIGSRVSRESPNSNDDSQTNSPVELQIEDDGGITSTCKDQIQERRDLFNARLNGHKDQKLKRKLPVDVQLLNVSQEQLQIKKHLIEKMANMDKTYFNHMEKLTNNVEKLPGCISNGFALLRQIMCPGPMMPHYMAPQVNSSEHLFHIK</sequence>
<keyword evidence="3" id="KW-1185">Reference proteome</keyword>
<dbReference type="EMBL" id="JARQWQ010000091">
    <property type="protein sequence ID" value="KAK2552051.1"/>
    <property type="molecule type" value="Genomic_DNA"/>
</dbReference>
<protein>
    <submittedName>
        <fullName evidence="2">Uncharacterized protein</fullName>
    </submittedName>
</protein>